<comment type="caution">
    <text evidence="1">The sequence shown here is derived from an EMBL/GenBank/DDBJ whole genome shotgun (WGS) entry which is preliminary data.</text>
</comment>
<sequence>MLCFRLLQNFISRFYNIIGTSLQMRGRNQYMGRAYKKQNELNNDSNRRHVGPTEPTFGNGLHERFMQPPPLENSPLPPLQVNSSDQTSYLISNDDPHPNLIHQPEHVSDWATLNHLIVSRTHGPIMPCVKGL</sequence>
<evidence type="ECO:0000313" key="2">
    <source>
        <dbReference type="Proteomes" id="UP001234297"/>
    </source>
</evidence>
<reference evidence="1 2" key="1">
    <citation type="journal article" date="2022" name="Hortic Res">
        <title>A haplotype resolved chromosomal level avocado genome allows analysis of novel avocado genes.</title>
        <authorList>
            <person name="Nath O."/>
            <person name="Fletcher S.J."/>
            <person name="Hayward A."/>
            <person name="Shaw L.M."/>
            <person name="Masouleh A.K."/>
            <person name="Furtado A."/>
            <person name="Henry R.J."/>
            <person name="Mitter N."/>
        </authorList>
    </citation>
    <scope>NUCLEOTIDE SEQUENCE [LARGE SCALE GENOMIC DNA]</scope>
    <source>
        <strain evidence="2">cv. Hass</strain>
    </source>
</reference>
<protein>
    <submittedName>
        <fullName evidence="1">Uncharacterized protein</fullName>
    </submittedName>
</protein>
<dbReference type="EMBL" id="CM056809">
    <property type="protein sequence ID" value="KAJ8648778.1"/>
    <property type="molecule type" value="Genomic_DNA"/>
</dbReference>
<keyword evidence="2" id="KW-1185">Reference proteome</keyword>
<dbReference type="Proteomes" id="UP001234297">
    <property type="component" value="Chromosome 1"/>
</dbReference>
<proteinExistence type="predicted"/>
<organism evidence="1 2">
    <name type="scientific">Persea americana</name>
    <name type="common">Avocado</name>
    <dbReference type="NCBI Taxonomy" id="3435"/>
    <lineage>
        <taxon>Eukaryota</taxon>
        <taxon>Viridiplantae</taxon>
        <taxon>Streptophyta</taxon>
        <taxon>Embryophyta</taxon>
        <taxon>Tracheophyta</taxon>
        <taxon>Spermatophyta</taxon>
        <taxon>Magnoliopsida</taxon>
        <taxon>Magnoliidae</taxon>
        <taxon>Laurales</taxon>
        <taxon>Lauraceae</taxon>
        <taxon>Persea</taxon>
    </lineage>
</organism>
<name>A0ACC2MTP1_PERAE</name>
<evidence type="ECO:0000313" key="1">
    <source>
        <dbReference type="EMBL" id="KAJ8648778.1"/>
    </source>
</evidence>
<accession>A0ACC2MTP1</accession>
<gene>
    <name evidence="1" type="ORF">MRB53_001801</name>
</gene>